<evidence type="ECO:0000259" key="15">
    <source>
        <dbReference type="PROSITE" id="PS50975"/>
    </source>
</evidence>
<dbReference type="InterPro" id="IPR051602">
    <property type="entry name" value="ACC_Biotin_Carboxylase"/>
</dbReference>
<dbReference type="PROSITE" id="PS50979">
    <property type="entry name" value="BC"/>
    <property type="match status" value="1"/>
</dbReference>
<accession>A0A0R2NI71</accession>
<evidence type="ECO:0000256" key="4">
    <source>
        <dbReference type="ARBA" id="ARBA00013263"/>
    </source>
</evidence>
<evidence type="ECO:0000259" key="16">
    <source>
        <dbReference type="PROSITE" id="PS50979"/>
    </source>
</evidence>
<name>A0A0R2NI71_9LACO</name>
<dbReference type="InterPro" id="IPR011761">
    <property type="entry name" value="ATP-grasp"/>
</dbReference>
<dbReference type="InterPro" id="IPR005479">
    <property type="entry name" value="CPAse_ATP-bd"/>
</dbReference>
<comment type="subunit">
    <text evidence="3 14">Acetyl-CoA carboxylase is a heterohexamer of biotin carboxyl carrier protein, biotin carboxylase and the two subunits of carboxyl transferase in a 2:2 complex.</text>
</comment>
<organism evidence="17 18">
    <name type="scientific">Pediococcus argentinicus</name>
    <dbReference type="NCBI Taxonomy" id="480391"/>
    <lineage>
        <taxon>Bacteria</taxon>
        <taxon>Bacillati</taxon>
        <taxon>Bacillota</taxon>
        <taxon>Bacilli</taxon>
        <taxon>Lactobacillales</taxon>
        <taxon>Lactobacillaceae</taxon>
        <taxon>Pediococcus</taxon>
    </lineage>
</organism>
<dbReference type="PANTHER" id="PTHR48095">
    <property type="entry name" value="PYRUVATE CARBOXYLASE SUBUNIT A"/>
    <property type="match status" value="1"/>
</dbReference>
<dbReference type="InterPro" id="IPR005481">
    <property type="entry name" value="BC-like_N"/>
</dbReference>
<evidence type="ECO:0000313" key="18">
    <source>
        <dbReference type="Proteomes" id="UP000051249"/>
    </source>
</evidence>
<dbReference type="NCBIfam" id="TIGR00514">
    <property type="entry name" value="accC"/>
    <property type="match status" value="1"/>
</dbReference>
<dbReference type="InterPro" id="IPR011054">
    <property type="entry name" value="Rudment_hybrid_motif"/>
</dbReference>
<dbReference type="Pfam" id="PF02786">
    <property type="entry name" value="CPSase_L_D2"/>
    <property type="match status" value="1"/>
</dbReference>
<comment type="catalytic activity">
    <reaction evidence="12 14">
        <text>N(6)-biotinyl-L-lysyl-[protein] + hydrogencarbonate + ATP = N(6)-carboxybiotinyl-L-lysyl-[protein] + ADP + phosphate + H(+)</text>
        <dbReference type="Rhea" id="RHEA:13501"/>
        <dbReference type="Rhea" id="RHEA-COMP:10505"/>
        <dbReference type="Rhea" id="RHEA-COMP:10506"/>
        <dbReference type="ChEBI" id="CHEBI:15378"/>
        <dbReference type="ChEBI" id="CHEBI:17544"/>
        <dbReference type="ChEBI" id="CHEBI:30616"/>
        <dbReference type="ChEBI" id="CHEBI:43474"/>
        <dbReference type="ChEBI" id="CHEBI:83144"/>
        <dbReference type="ChEBI" id="CHEBI:83145"/>
        <dbReference type="ChEBI" id="CHEBI:456216"/>
        <dbReference type="EC" id="6.3.4.14"/>
    </reaction>
</comment>
<dbReference type="PROSITE" id="PS00867">
    <property type="entry name" value="CPSASE_2"/>
    <property type="match status" value="1"/>
</dbReference>
<evidence type="ECO:0000256" key="1">
    <source>
        <dbReference type="ARBA" id="ARBA00003761"/>
    </source>
</evidence>
<comment type="pathway">
    <text evidence="2 14">Lipid metabolism; malonyl-CoA biosynthesis; malonyl-CoA from acetyl-CoA: step 1/1.</text>
</comment>
<dbReference type="UniPathway" id="UPA00655">
    <property type="reaction ID" value="UER00711"/>
</dbReference>
<feature type="domain" description="Biotin carboxylation" evidence="16">
    <location>
        <begin position="1"/>
        <end position="447"/>
    </location>
</feature>
<keyword evidence="14" id="KW-0443">Lipid metabolism</keyword>
<dbReference type="FunFam" id="3.30.1490.20:FF:000018">
    <property type="entry name" value="Biotin carboxylase"/>
    <property type="match status" value="1"/>
</dbReference>
<keyword evidence="14" id="KW-0276">Fatty acid metabolism</keyword>
<evidence type="ECO:0000256" key="2">
    <source>
        <dbReference type="ARBA" id="ARBA00004956"/>
    </source>
</evidence>
<keyword evidence="10" id="KW-0464">Manganese</keyword>
<dbReference type="NCBIfam" id="NF006367">
    <property type="entry name" value="PRK08591.1"/>
    <property type="match status" value="1"/>
</dbReference>
<dbReference type="InterPro" id="IPR005482">
    <property type="entry name" value="Biotin_COase_C"/>
</dbReference>
<dbReference type="GO" id="GO:0006633">
    <property type="term" value="P:fatty acid biosynthetic process"/>
    <property type="evidence" value="ECO:0007669"/>
    <property type="project" value="UniProtKB-KW"/>
</dbReference>
<evidence type="ECO:0000313" key="17">
    <source>
        <dbReference type="EMBL" id="KRO25493.1"/>
    </source>
</evidence>
<evidence type="ECO:0000256" key="6">
    <source>
        <dbReference type="ARBA" id="ARBA00022723"/>
    </source>
</evidence>
<dbReference type="EC" id="6.3.4.14" evidence="4 14"/>
<dbReference type="InterPro" id="IPR011764">
    <property type="entry name" value="Biotin_carboxylation_dom"/>
</dbReference>
<dbReference type="GO" id="GO:0046872">
    <property type="term" value="F:metal ion binding"/>
    <property type="evidence" value="ECO:0007669"/>
    <property type="project" value="UniProtKB-KW"/>
</dbReference>
<keyword evidence="5 14" id="KW-0436">Ligase</keyword>
<dbReference type="RefSeq" id="WP_057798770.1">
    <property type="nucleotide sequence ID" value="NZ_BJZZ01000008.1"/>
</dbReference>
<comment type="caution">
    <text evidence="17">The sequence shown here is derived from an EMBL/GenBank/DDBJ whole genome shotgun (WGS) entry which is preliminary data.</text>
</comment>
<dbReference type="PROSITE" id="PS50975">
    <property type="entry name" value="ATP_GRASP"/>
    <property type="match status" value="1"/>
</dbReference>
<dbReference type="GO" id="GO:0004075">
    <property type="term" value="F:biotin carboxylase activity"/>
    <property type="evidence" value="ECO:0007669"/>
    <property type="project" value="UniProtKB-EC"/>
</dbReference>
<dbReference type="PROSITE" id="PS00866">
    <property type="entry name" value="CPSASE_1"/>
    <property type="match status" value="1"/>
</dbReference>
<keyword evidence="6" id="KW-0479">Metal-binding</keyword>
<dbReference type="SUPFAM" id="SSF52440">
    <property type="entry name" value="PreATP-grasp domain"/>
    <property type="match status" value="1"/>
</dbReference>
<dbReference type="Pfam" id="PF00289">
    <property type="entry name" value="Biotin_carb_N"/>
    <property type="match status" value="1"/>
</dbReference>
<evidence type="ECO:0000256" key="7">
    <source>
        <dbReference type="ARBA" id="ARBA00022741"/>
    </source>
</evidence>
<dbReference type="EMBL" id="JQCQ01000009">
    <property type="protein sequence ID" value="KRO25493.1"/>
    <property type="molecule type" value="Genomic_DNA"/>
</dbReference>
<dbReference type="PATRIC" id="fig|480391.4.peg.1789"/>
<evidence type="ECO:0000256" key="11">
    <source>
        <dbReference type="ARBA" id="ARBA00023267"/>
    </source>
</evidence>
<evidence type="ECO:0000256" key="13">
    <source>
        <dbReference type="PROSITE-ProRule" id="PRU00409"/>
    </source>
</evidence>
<evidence type="ECO:0000256" key="14">
    <source>
        <dbReference type="RuleBase" id="RU365063"/>
    </source>
</evidence>
<dbReference type="SUPFAM" id="SSF51246">
    <property type="entry name" value="Rudiment single hybrid motif"/>
    <property type="match status" value="1"/>
</dbReference>
<dbReference type="FunFam" id="3.40.50.20:FF:000010">
    <property type="entry name" value="Propionyl-CoA carboxylase subunit alpha"/>
    <property type="match status" value="1"/>
</dbReference>
<evidence type="ECO:0000256" key="5">
    <source>
        <dbReference type="ARBA" id="ARBA00022598"/>
    </source>
</evidence>
<keyword evidence="8 13" id="KW-0067">ATP-binding</keyword>
<evidence type="ECO:0000256" key="3">
    <source>
        <dbReference type="ARBA" id="ARBA00011750"/>
    </source>
</evidence>
<dbReference type="OrthoDB" id="9807469at2"/>
<keyword evidence="18" id="KW-1185">Reference proteome</keyword>
<dbReference type="Gene3D" id="3.30.470.20">
    <property type="entry name" value="ATP-grasp fold, B domain"/>
    <property type="match status" value="1"/>
</dbReference>
<dbReference type="GO" id="GO:0005524">
    <property type="term" value="F:ATP binding"/>
    <property type="evidence" value="ECO:0007669"/>
    <property type="project" value="UniProtKB-UniRule"/>
</dbReference>
<protein>
    <recommendedName>
        <fullName evidence="4 14">Biotin carboxylase</fullName>
        <ecNumber evidence="4 14">6.3.4.14</ecNumber>
    </recommendedName>
    <alternativeName>
        <fullName evidence="14">Acetyl-coenzyme A carboxylase biotin carboxylase subunit A</fullName>
    </alternativeName>
</protein>
<proteinExistence type="predicted"/>
<dbReference type="SUPFAM" id="SSF56059">
    <property type="entry name" value="Glutathione synthetase ATP-binding domain-like"/>
    <property type="match status" value="1"/>
</dbReference>
<dbReference type="SMART" id="SM00878">
    <property type="entry name" value="Biotin_carb_C"/>
    <property type="match status" value="1"/>
</dbReference>
<keyword evidence="7 13" id="KW-0547">Nucleotide-binding</keyword>
<sequence length="457" mass="50761">MFKKVLVANRGEIAVQIIRAIQELDMTAVAVYSSADQDALFVRLADESICIGGPQANDSYLNMTNIISAANLTGCDAIHPGYGFLSENPEFAELCQECGIKFVGPDPETIKLMGNKSNARETMKKADVPVVPGSDGLVTSLEMAQQVAANIGFPVMLKAADGGGGKGIRRVKNATELDKAYTDTKREAGASFSDDSVYLEKIVEDAKHIEMQVLCDEEGNVVYLPERDCSLQRSNQKVLEESPCILVSDSEREYLGSVVVKACRAMKYVNTGTFEFLMDKNHDFYFMEMNTRLQVEHTITEEITGIEIIKEQIKIAEGQSLTIRQNDVQINGHAIECRINAEVPEDNFRPSAGKIDYLYFPEGSTGVRIDTGIDSKSSISPFYDSMIAKLIVHMPTRVQAITKMKRALKEFKLDGIQTNRNFLLELMNDDHFQNGDFNTKYIETDFLSEGSHHAEKV</sequence>
<dbReference type="AlphaFoldDB" id="A0A0R2NI71"/>
<dbReference type="Pfam" id="PF02785">
    <property type="entry name" value="Biotin_carb_C"/>
    <property type="match status" value="1"/>
</dbReference>
<dbReference type="PANTHER" id="PTHR48095:SF2">
    <property type="entry name" value="BIOTIN CARBOXYLASE, CHLOROPLASTIC"/>
    <property type="match status" value="1"/>
</dbReference>
<dbReference type="GO" id="GO:2001295">
    <property type="term" value="P:malonyl-CoA biosynthetic process"/>
    <property type="evidence" value="ECO:0007669"/>
    <property type="project" value="UniProtKB-UniPathway"/>
</dbReference>
<keyword evidence="14" id="KW-0444">Lipid biosynthesis</keyword>
<gene>
    <name evidence="17" type="ORF">IV88_GL001743</name>
</gene>
<evidence type="ECO:0000256" key="10">
    <source>
        <dbReference type="ARBA" id="ARBA00023211"/>
    </source>
</evidence>
<dbReference type="InterPro" id="IPR016185">
    <property type="entry name" value="PreATP-grasp_dom_sf"/>
</dbReference>
<comment type="function">
    <text evidence="1 14">This protein is a component of the acetyl coenzyme A carboxylase complex; first, biotin carboxylase catalyzes the carboxylation of the carrier protein and then the transcarboxylase transfers the carboxyl group to form malonyl-CoA.</text>
</comment>
<feature type="domain" description="ATP-grasp" evidence="15">
    <location>
        <begin position="120"/>
        <end position="317"/>
    </location>
</feature>
<keyword evidence="9" id="KW-0460">Magnesium</keyword>
<keyword evidence="14" id="KW-0275">Fatty acid biosynthesis</keyword>
<dbReference type="InterPro" id="IPR004549">
    <property type="entry name" value="Acetyl_CoA_COase_biotin_COase"/>
</dbReference>
<keyword evidence="11 14" id="KW-0092">Biotin</keyword>
<evidence type="ECO:0000256" key="8">
    <source>
        <dbReference type="ARBA" id="ARBA00022840"/>
    </source>
</evidence>
<reference evidence="17 18" key="1">
    <citation type="journal article" date="2015" name="Genome Announc.">
        <title>Expanding the biotechnology potential of lactobacilli through comparative genomics of 213 strains and associated genera.</title>
        <authorList>
            <person name="Sun Z."/>
            <person name="Harris H.M."/>
            <person name="McCann A."/>
            <person name="Guo C."/>
            <person name="Argimon S."/>
            <person name="Zhang W."/>
            <person name="Yang X."/>
            <person name="Jeffery I.B."/>
            <person name="Cooney J.C."/>
            <person name="Kagawa T.F."/>
            <person name="Liu W."/>
            <person name="Song Y."/>
            <person name="Salvetti E."/>
            <person name="Wrobel A."/>
            <person name="Rasinkangas P."/>
            <person name="Parkhill J."/>
            <person name="Rea M.C."/>
            <person name="O'Sullivan O."/>
            <person name="Ritari J."/>
            <person name="Douillard F.P."/>
            <person name="Paul Ross R."/>
            <person name="Yang R."/>
            <person name="Briner A.E."/>
            <person name="Felis G.E."/>
            <person name="de Vos W.M."/>
            <person name="Barrangou R."/>
            <person name="Klaenhammer T.R."/>
            <person name="Caufield P.W."/>
            <person name="Cui Y."/>
            <person name="Zhang H."/>
            <person name="O'Toole P.W."/>
        </authorList>
    </citation>
    <scope>NUCLEOTIDE SEQUENCE [LARGE SCALE GENOMIC DNA]</scope>
    <source>
        <strain evidence="17 18">DSM 23026</strain>
    </source>
</reference>
<evidence type="ECO:0000256" key="12">
    <source>
        <dbReference type="ARBA" id="ARBA00048600"/>
    </source>
</evidence>
<evidence type="ECO:0000256" key="9">
    <source>
        <dbReference type="ARBA" id="ARBA00022842"/>
    </source>
</evidence>
<dbReference type="Proteomes" id="UP000051249">
    <property type="component" value="Unassembled WGS sequence"/>
</dbReference>